<evidence type="ECO:0000313" key="2">
    <source>
        <dbReference type="Proteomes" id="UP000233556"/>
    </source>
</evidence>
<evidence type="ECO:0008006" key="3">
    <source>
        <dbReference type="Google" id="ProtNLM"/>
    </source>
</evidence>
<gene>
    <name evidence="1" type="ORF">llap_9966</name>
</gene>
<name>A0A2I0U0V9_LIMLA</name>
<reference evidence="2" key="2">
    <citation type="submission" date="2017-12" db="EMBL/GenBank/DDBJ databases">
        <title>Genome sequence of the Bar-tailed Godwit (Limosa lapponica baueri).</title>
        <authorList>
            <person name="Lima N.C.B."/>
            <person name="Parody-Merino A.M."/>
            <person name="Battley P.F."/>
            <person name="Fidler A.E."/>
            <person name="Prosdocimi F."/>
        </authorList>
    </citation>
    <scope>NUCLEOTIDE SEQUENCE [LARGE SCALE GENOMIC DNA]</scope>
</reference>
<keyword evidence="2" id="KW-1185">Reference proteome</keyword>
<accession>A0A2I0U0V9</accession>
<dbReference type="EMBL" id="KZ506421">
    <property type="protein sequence ID" value="PKU39727.1"/>
    <property type="molecule type" value="Genomic_DNA"/>
</dbReference>
<evidence type="ECO:0000313" key="1">
    <source>
        <dbReference type="EMBL" id="PKU39727.1"/>
    </source>
</evidence>
<dbReference type="PANTHER" id="PTHR33332">
    <property type="entry name" value="REVERSE TRANSCRIPTASE DOMAIN-CONTAINING PROTEIN"/>
    <property type="match status" value="1"/>
</dbReference>
<protein>
    <recommendedName>
        <fullName evidence="3">Rna-directed dna polymerase from mobile element jockey-like</fullName>
    </recommendedName>
</protein>
<dbReference type="OrthoDB" id="1934719at2759"/>
<dbReference type="Proteomes" id="UP000233556">
    <property type="component" value="Unassembled WGS sequence"/>
</dbReference>
<reference evidence="2" key="1">
    <citation type="submission" date="2017-11" db="EMBL/GenBank/DDBJ databases">
        <authorList>
            <person name="Lima N.C."/>
            <person name="Parody-Merino A.M."/>
            <person name="Battley P.F."/>
            <person name="Fidler A.E."/>
            <person name="Prosdocimi F."/>
        </authorList>
    </citation>
    <scope>NUCLEOTIDE SEQUENCE [LARGE SCALE GENOMIC DNA]</scope>
</reference>
<sequence>MEQILLEALLRHVEDKEVIQDSQRGSTKGKCCLTKLVAVYDGVTTSVDKGGATDVICMDFCKAFGMVPHNTLLPELQRCGSDGWTVLWMRN</sequence>
<dbReference type="AlphaFoldDB" id="A0A2I0U0V9"/>
<proteinExistence type="predicted"/>
<organism evidence="1 2">
    <name type="scientific">Limosa lapponica baueri</name>
    <dbReference type="NCBI Taxonomy" id="1758121"/>
    <lineage>
        <taxon>Eukaryota</taxon>
        <taxon>Metazoa</taxon>
        <taxon>Chordata</taxon>
        <taxon>Craniata</taxon>
        <taxon>Vertebrata</taxon>
        <taxon>Euteleostomi</taxon>
        <taxon>Archelosauria</taxon>
        <taxon>Archosauria</taxon>
        <taxon>Dinosauria</taxon>
        <taxon>Saurischia</taxon>
        <taxon>Theropoda</taxon>
        <taxon>Coelurosauria</taxon>
        <taxon>Aves</taxon>
        <taxon>Neognathae</taxon>
        <taxon>Neoaves</taxon>
        <taxon>Charadriiformes</taxon>
        <taxon>Scolopacidae</taxon>
        <taxon>Limosa</taxon>
    </lineage>
</organism>